<evidence type="ECO:0000256" key="2">
    <source>
        <dbReference type="SAM" id="Phobius"/>
    </source>
</evidence>
<evidence type="ECO:0000259" key="3">
    <source>
        <dbReference type="Pfam" id="PF23190"/>
    </source>
</evidence>
<keyword evidence="2" id="KW-0812">Transmembrane</keyword>
<keyword evidence="2" id="KW-1133">Transmembrane helix</keyword>
<proteinExistence type="predicted"/>
<dbReference type="InterPro" id="IPR056337">
    <property type="entry name" value="LHD_YVC1"/>
</dbReference>
<evidence type="ECO:0000259" key="4">
    <source>
        <dbReference type="Pfam" id="PF23317"/>
    </source>
</evidence>
<keyword evidence="6" id="KW-1185">Reference proteome</keyword>
<feature type="region of interest" description="Disordered" evidence="1">
    <location>
        <begin position="980"/>
        <end position="999"/>
    </location>
</feature>
<comment type="caution">
    <text evidence="5">The sequence shown here is derived from an EMBL/GenBank/DDBJ whole genome shotgun (WGS) entry which is preliminary data.</text>
</comment>
<dbReference type="Proteomes" id="UP000028545">
    <property type="component" value="Unassembled WGS sequence"/>
</dbReference>
<feature type="transmembrane region" description="Helical" evidence="2">
    <location>
        <begin position="650"/>
        <end position="673"/>
    </location>
</feature>
<sequence>MISDLVPGAGSRASDLGAFYCHGVNDNKYDDRFKIYEEAVRGRDEVVRPMPLEKYDPFSDDSFTITYSLRDEDGFYKTIEEEFGIPRDYVAFDNIAEDDHCIGKAPPPGSGPRPISDPSIESRQCMQFRRERKGYPITKEDAKVINPKEIIQSSLGNLDELYFEVILCSIEISLGIWEGDPNELVEATSLSVFLAVQSVDSMEQVQQIGQEVEDAEREQKRKNIILGVVMAVLFIIPIVGEGAFALGWTTATIARIATSIGLAGDVALSVIDVIDDPSSLLLTALLMMVPGLPGSIKRSDSAVKDVIKSKRQFGDANLHRLGEVFKKNDTIVNLFRLAEKVTGERVEKRAAEESLKNLMDHGGAASSPGEQDDETALLEADENADAESSPGRGGDGARSPSIPAALPVFTTMHRVRGLVIASIDDPYTLDQLTSPRINTLIVRPLADRLYDLDDISLVYCLLANRVQFLSEQSSPIHRSVNVSRATLCELVGARILRRCHEDSPGGLLHLAKMLVQGFDPFQGAPADVERNGRQLQWPIQERGGHERKFTALELAILSDSKTFISSSACQRVVDAVYRGQVVYTALSFVDIIPDHYKHHPVSIYDPRKAPLLNHYRLVVPRYRNLIELVQFLILVGLYIFTMLHRHSDNLALFEFIFVIYATGWVLHEVAAIIEHGWAVHAQNLSSFLDSSFIAIFVAYAAARVADLSVSRVHDGHALSILCIAAPILLTRLAFHIMPDNIVFISLHILMKNFLLLTILAVWCFIGFFLALQWLYPSDASTSGTAPGWPTICKWLLWIWFSLDGTGIEESVQFHVVLGPALMVAFAFLGNTLFLTVLVAMLTYTFSKIVADETAEINFRRAVLTFEGVKSDAVFSYPPPFNLLALALLLPLKFVVSPRIFHSVHVAAVRVVNAPTLLLISLFERRSVWAKLTSAVKKSVFNWQFTGFSPHGDIQAVFRAAAPPEIQEEIDELDGMSDAGFLDNDAMSRSSTEMRRQAPVFRLGKAGLRGRNRSPGED</sequence>
<reference evidence="5 6" key="1">
    <citation type="journal article" date="2014" name="Genome Announc.">
        <title>Draft genome sequence of the pathogenic fungus Scedosporium apiospermum.</title>
        <authorList>
            <person name="Vandeputte P."/>
            <person name="Ghamrawi S."/>
            <person name="Rechenmann M."/>
            <person name="Iltis A."/>
            <person name="Giraud S."/>
            <person name="Fleury M."/>
            <person name="Thornton C."/>
            <person name="Delhaes L."/>
            <person name="Meyer W."/>
            <person name="Papon N."/>
            <person name="Bouchara J.P."/>
        </authorList>
    </citation>
    <scope>NUCLEOTIDE SEQUENCE [LARGE SCALE GENOMIC DNA]</scope>
    <source>
        <strain evidence="5 6">IHEM 14462</strain>
    </source>
</reference>
<dbReference type="Pfam" id="PF23317">
    <property type="entry name" value="YVC1_C"/>
    <property type="match status" value="1"/>
</dbReference>
<accession>A0A084GEQ8</accession>
<protein>
    <recommendedName>
        <fullName evidence="7">Nonselective cation channel</fullName>
    </recommendedName>
</protein>
<dbReference type="InterPro" id="IPR052971">
    <property type="entry name" value="TRP_calcium_channel"/>
</dbReference>
<feature type="transmembrane region" description="Helical" evidence="2">
    <location>
        <begin position="820"/>
        <end position="843"/>
    </location>
</feature>
<feature type="region of interest" description="Disordered" evidence="1">
    <location>
        <begin position="381"/>
        <end position="402"/>
    </location>
</feature>
<dbReference type="KEGG" id="sapo:SAPIO_CDS1636"/>
<gene>
    <name evidence="5" type="ORF">SAPIO_CDS1636</name>
</gene>
<feature type="domain" description="YVC1 N-terminal linker helical" evidence="3">
    <location>
        <begin position="410"/>
        <end position="599"/>
    </location>
</feature>
<dbReference type="HOGENOM" id="CLU_296682_0_0_1"/>
<evidence type="ECO:0000313" key="6">
    <source>
        <dbReference type="Proteomes" id="UP000028545"/>
    </source>
</evidence>
<dbReference type="PANTHER" id="PTHR35859:SF1">
    <property type="entry name" value="NONSELECTIVE CATION CHANNEL PROTEIN"/>
    <property type="match status" value="1"/>
</dbReference>
<dbReference type="RefSeq" id="XP_016645619.1">
    <property type="nucleotide sequence ID" value="XM_016784862.1"/>
</dbReference>
<dbReference type="AlphaFoldDB" id="A0A084GEQ8"/>
<feature type="transmembrane region" description="Helical" evidence="2">
    <location>
        <begin position="717"/>
        <end position="734"/>
    </location>
</feature>
<feature type="transmembrane region" description="Helical" evidence="2">
    <location>
        <begin position="754"/>
        <end position="775"/>
    </location>
</feature>
<evidence type="ECO:0008006" key="7">
    <source>
        <dbReference type="Google" id="ProtNLM"/>
    </source>
</evidence>
<evidence type="ECO:0000313" key="5">
    <source>
        <dbReference type="EMBL" id="KEZ45820.1"/>
    </source>
</evidence>
<feature type="transmembrane region" description="Helical" evidence="2">
    <location>
        <begin position="685"/>
        <end position="705"/>
    </location>
</feature>
<feature type="domain" description="Calcium channel YVC1-like C-terminal transmembrane" evidence="4">
    <location>
        <begin position="631"/>
        <end position="926"/>
    </location>
</feature>
<dbReference type="VEuPathDB" id="FungiDB:SAPIO_CDS1636"/>
<feature type="transmembrane region" description="Helical" evidence="2">
    <location>
        <begin position="625"/>
        <end position="644"/>
    </location>
</feature>
<feature type="transmembrane region" description="Helical" evidence="2">
    <location>
        <begin position="224"/>
        <end position="246"/>
    </location>
</feature>
<dbReference type="EMBL" id="JOWA01000066">
    <property type="protein sequence ID" value="KEZ45820.1"/>
    <property type="molecule type" value="Genomic_DNA"/>
</dbReference>
<dbReference type="Pfam" id="PF23190">
    <property type="entry name" value="LHD_TRPY1"/>
    <property type="match status" value="1"/>
</dbReference>
<name>A0A084GEQ8_PSEDA</name>
<evidence type="ECO:0000256" key="1">
    <source>
        <dbReference type="SAM" id="MobiDB-lite"/>
    </source>
</evidence>
<dbReference type="InterPro" id="IPR056336">
    <property type="entry name" value="YVC1_C"/>
</dbReference>
<keyword evidence="2" id="KW-0472">Membrane</keyword>
<dbReference type="GeneID" id="27720708"/>
<dbReference type="OrthoDB" id="2373987at2759"/>
<organism evidence="5 6">
    <name type="scientific">Pseudallescheria apiosperma</name>
    <name type="common">Scedosporium apiospermum</name>
    <dbReference type="NCBI Taxonomy" id="563466"/>
    <lineage>
        <taxon>Eukaryota</taxon>
        <taxon>Fungi</taxon>
        <taxon>Dikarya</taxon>
        <taxon>Ascomycota</taxon>
        <taxon>Pezizomycotina</taxon>
        <taxon>Sordariomycetes</taxon>
        <taxon>Hypocreomycetidae</taxon>
        <taxon>Microascales</taxon>
        <taxon>Microascaceae</taxon>
        <taxon>Scedosporium</taxon>
    </lineage>
</organism>
<dbReference type="PANTHER" id="PTHR35859">
    <property type="entry name" value="NONSELECTIVE CATION CHANNEL PROTEIN"/>
    <property type="match status" value="1"/>
</dbReference>